<dbReference type="RefSeq" id="XP_018000015.1">
    <property type="nucleotide sequence ID" value="XM_018140373.1"/>
</dbReference>
<protein>
    <submittedName>
        <fullName evidence="1">Peroxisomal membrane protein PEX17</fullName>
    </submittedName>
</protein>
<dbReference type="Proteomes" id="UP000038010">
    <property type="component" value="Unassembled WGS sequence"/>
</dbReference>
<dbReference type="AlphaFoldDB" id="A0A0N1P0C3"/>
<dbReference type="VEuPathDB" id="FungiDB:AB675_11518"/>
<dbReference type="EMBL" id="LFJN01000013">
    <property type="protein sequence ID" value="KPI40052.1"/>
    <property type="molecule type" value="Genomic_DNA"/>
</dbReference>
<keyword evidence="2" id="KW-1185">Reference proteome</keyword>
<dbReference type="OrthoDB" id="2357318at2759"/>
<dbReference type="InterPro" id="IPR055334">
    <property type="entry name" value="PEX8-like"/>
</dbReference>
<name>A0A0N1P0C3_9EURO</name>
<dbReference type="STRING" id="1664694.A0A0N1P0C3"/>
<reference evidence="1 2" key="1">
    <citation type="submission" date="2015-06" db="EMBL/GenBank/DDBJ databases">
        <title>Draft genome of the ant-associated black yeast Phialophora attae CBS 131958.</title>
        <authorList>
            <person name="Moreno L.F."/>
            <person name="Stielow B.J."/>
            <person name="de Hoog S."/>
            <person name="Vicente V.A."/>
            <person name="Weiss V.A."/>
            <person name="de Vries M."/>
            <person name="Cruz L.M."/>
            <person name="Souza E.M."/>
        </authorList>
    </citation>
    <scope>NUCLEOTIDE SEQUENCE [LARGE SCALE GENOMIC DNA]</scope>
    <source>
        <strain evidence="1 2">CBS 131958</strain>
    </source>
</reference>
<evidence type="ECO:0000313" key="1">
    <source>
        <dbReference type="EMBL" id="KPI40052.1"/>
    </source>
</evidence>
<accession>A0A0N1P0C3</accession>
<dbReference type="Pfam" id="PF26001">
    <property type="entry name" value="Pex8"/>
    <property type="match status" value="1"/>
</dbReference>
<dbReference type="PANTHER" id="PTHR39214:SF1">
    <property type="entry name" value="MICROBODY (PEROXISOME) BIOGENESIS PROTEIN PEROXIN 8 (EUROFUNG)"/>
    <property type="match status" value="1"/>
</dbReference>
<dbReference type="PANTHER" id="PTHR39214">
    <property type="entry name" value="MICROBODY (PEROXISOME) BIOGENESIS PROTEIN PEROXIN 8 (EUROFUNG)"/>
    <property type="match status" value="1"/>
</dbReference>
<gene>
    <name evidence="1" type="ORF">AB675_11518</name>
</gene>
<sequence length="682" mass="75741">MDRSLAALLRSLQVSSSPKDAHRLLPSATSLLSRLSNPLNITLLSSQILEHNVLWPQPVRLVDVRQLFSVFYTATLRFREDKRRELTPEEVFANSQQQNLAPSQLSESRWIKAVIKGASGESSPRWRHAVMIGAILLAGTSHGEEPIAAGLRPKLETALVTASNLALQRPDDLDGHLAVAFVLNNTFQLLSDGNTMLLDADALLPVLTHVTFFSQEGLEYGYWLTAIDQDVVATVDGKSAWSARSTSFARVQEIKSRPFVSGLGGISRLMAYAIDHAHKYTRVIETVARLADFARVVSASWRQNKLSEVDISEEAQILSQETTRKTLPALLQIFRDMMFTVIIALRSVLGRLLTDPSFATDTSAPGIAILCLDILRDTYFISHRFGQTSSSQYTFVSFTALDVLNRYPRTVENFLRTNIPKHAGAIPRHPLERNLDLFFLNTSENLTLTASASMNDELLVMALPYIEAQGDPRLGELYEAGHSLVLAIFAAPQNADLLVKHTPHYIETLMRSFPHSLNPRQFRLAIRSVVKLASPPSTVATLMPHLQPIILDLLSQRLINASEAVLPAMSDLPVESQQPLSEKAVLMLAMLESLPFLPVPALREWLDTAADLVHKIQHPAQRALCQQRFWEILSNGDMDVDRAATSVTWWNNSGGRELVTLGQLPEDDEYTMSGALVQDSKL</sequence>
<comment type="caution">
    <text evidence="1">The sequence shown here is derived from an EMBL/GenBank/DDBJ whole genome shotgun (WGS) entry which is preliminary data.</text>
</comment>
<evidence type="ECO:0000313" key="2">
    <source>
        <dbReference type="Proteomes" id="UP000038010"/>
    </source>
</evidence>
<dbReference type="GeneID" id="28732254"/>
<proteinExistence type="predicted"/>
<organism evidence="1 2">
    <name type="scientific">Cyphellophora attinorum</name>
    <dbReference type="NCBI Taxonomy" id="1664694"/>
    <lineage>
        <taxon>Eukaryota</taxon>
        <taxon>Fungi</taxon>
        <taxon>Dikarya</taxon>
        <taxon>Ascomycota</taxon>
        <taxon>Pezizomycotina</taxon>
        <taxon>Eurotiomycetes</taxon>
        <taxon>Chaetothyriomycetidae</taxon>
        <taxon>Chaetothyriales</taxon>
        <taxon>Cyphellophoraceae</taxon>
        <taxon>Cyphellophora</taxon>
    </lineage>
</organism>